<feature type="region of interest" description="Disordered" evidence="1">
    <location>
        <begin position="1"/>
        <end position="29"/>
    </location>
</feature>
<sequence>MKVGGIPRHPSEAAFPFHSTRETPTSVAPSSLPPIVAALEFSFWESFAMPPGRQEPARVTKTLWIQYVYTVYMRLDATSIVEIQAGVGEGDEWAGQCAGGEVGAWIWNATERMRTNGATE</sequence>
<dbReference type="EMBL" id="LUEZ02000129">
    <property type="protein sequence ID" value="RDB16210.1"/>
    <property type="molecule type" value="Genomic_DNA"/>
</dbReference>
<comment type="caution">
    <text evidence="2">The sequence shown here is derived from an EMBL/GenBank/DDBJ whole genome shotgun (WGS) entry which is preliminary data.</text>
</comment>
<reference evidence="2" key="1">
    <citation type="submission" date="2018-04" db="EMBL/GenBank/DDBJ databases">
        <title>Whole genome sequencing of Hypsizygus marmoreus.</title>
        <authorList>
            <person name="Choi I.-G."/>
            <person name="Min B."/>
            <person name="Kim J.-G."/>
            <person name="Kim S."/>
            <person name="Oh Y.-L."/>
            <person name="Kong W.-S."/>
            <person name="Park H."/>
            <person name="Jeong J."/>
            <person name="Song E.-S."/>
        </authorList>
    </citation>
    <scope>NUCLEOTIDE SEQUENCE [LARGE SCALE GENOMIC DNA]</scope>
    <source>
        <strain evidence="2">51987-8</strain>
    </source>
</reference>
<dbReference type="Proteomes" id="UP000076154">
    <property type="component" value="Unassembled WGS sequence"/>
</dbReference>
<gene>
    <name evidence="2" type="ORF">Hypma_003122</name>
</gene>
<keyword evidence="3" id="KW-1185">Reference proteome</keyword>
<organism evidence="2 3">
    <name type="scientific">Hypsizygus marmoreus</name>
    <name type="common">White beech mushroom</name>
    <name type="synonym">Agaricus marmoreus</name>
    <dbReference type="NCBI Taxonomy" id="39966"/>
    <lineage>
        <taxon>Eukaryota</taxon>
        <taxon>Fungi</taxon>
        <taxon>Dikarya</taxon>
        <taxon>Basidiomycota</taxon>
        <taxon>Agaricomycotina</taxon>
        <taxon>Agaricomycetes</taxon>
        <taxon>Agaricomycetidae</taxon>
        <taxon>Agaricales</taxon>
        <taxon>Tricholomatineae</taxon>
        <taxon>Lyophyllaceae</taxon>
        <taxon>Hypsizygus</taxon>
    </lineage>
</organism>
<accession>A0A369J4X3</accession>
<proteinExistence type="predicted"/>
<dbReference type="AlphaFoldDB" id="A0A369J4X3"/>
<dbReference type="InParanoid" id="A0A369J4X3"/>
<evidence type="ECO:0000256" key="1">
    <source>
        <dbReference type="SAM" id="MobiDB-lite"/>
    </source>
</evidence>
<evidence type="ECO:0000313" key="3">
    <source>
        <dbReference type="Proteomes" id="UP000076154"/>
    </source>
</evidence>
<protein>
    <submittedName>
        <fullName evidence="2">Uncharacterized protein</fullName>
    </submittedName>
</protein>
<evidence type="ECO:0000313" key="2">
    <source>
        <dbReference type="EMBL" id="RDB16210.1"/>
    </source>
</evidence>
<name>A0A369J4X3_HYPMA</name>